<feature type="region of interest" description="Disordered" evidence="4">
    <location>
        <begin position="185"/>
        <end position="259"/>
    </location>
</feature>
<dbReference type="Pfam" id="PF03963">
    <property type="entry name" value="FlgD"/>
    <property type="match status" value="1"/>
</dbReference>
<evidence type="ECO:0000313" key="5">
    <source>
        <dbReference type="EMBL" id="NYD24620.1"/>
    </source>
</evidence>
<comment type="similarity">
    <text evidence="1 3">Belongs to the FlgD family.</text>
</comment>
<keyword evidence="6" id="KW-1185">Reference proteome</keyword>
<comment type="caution">
    <text evidence="5">The sequence shown here is derived from an EMBL/GenBank/DDBJ whole genome shotgun (WGS) entry which is preliminary data.</text>
</comment>
<keyword evidence="5" id="KW-0966">Cell projection</keyword>
<dbReference type="Proteomes" id="UP000521922">
    <property type="component" value="Unassembled WGS sequence"/>
</dbReference>
<evidence type="ECO:0000256" key="4">
    <source>
        <dbReference type="SAM" id="MobiDB-lite"/>
    </source>
</evidence>
<protein>
    <recommendedName>
        <fullName evidence="3">Basal-body rod modification protein FlgD</fullName>
    </recommendedName>
</protein>
<evidence type="ECO:0000256" key="3">
    <source>
        <dbReference type="RuleBase" id="RU362076"/>
    </source>
</evidence>
<sequence>MTIDAASGSSSYYAQLSANSDALAAASATRTANATDTSAAARAKTKDDKDMFLKLLVAQLRYQDPSKPADTTAFMAQTAQFSALEAMQDVATQSSTMVAAQNKLQASTMVGQTVSYTDENGQVVTGEVKSVSFSQGSVGGTNGEPVLNVNGVSVVLSKVTGVGSIDASALNAAAAKAAAEATATAEGGTAAPATTAPATTAPASSTASSGTPGTTGATGTSGATGTPQTTGTTPATASDTTPNSGTTGTPGPTASSPSA</sequence>
<dbReference type="InterPro" id="IPR005648">
    <property type="entry name" value="FlgD"/>
</dbReference>
<comment type="function">
    <text evidence="3">Required for flagellar hook formation. May act as a scaffolding protein.</text>
</comment>
<evidence type="ECO:0000313" key="6">
    <source>
        <dbReference type="Proteomes" id="UP000521922"/>
    </source>
</evidence>
<dbReference type="GO" id="GO:0044781">
    <property type="term" value="P:bacterial-type flagellum organization"/>
    <property type="evidence" value="ECO:0007669"/>
    <property type="project" value="UniProtKB-UniRule"/>
</dbReference>
<gene>
    <name evidence="5" type="ORF">BJ968_004160</name>
</gene>
<keyword evidence="5" id="KW-0282">Flagellum</keyword>
<proteinExistence type="inferred from homology"/>
<reference evidence="5 6" key="1">
    <citation type="submission" date="2020-07" db="EMBL/GenBank/DDBJ databases">
        <title>Sequencing the genomes of 1000 actinobacteria strains.</title>
        <authorList>
            <person name="Klenk H.-P."/>
        </authorList>
    </citation>
    <scope>NUCLEOTIDE SEQUENCE [LARGE SCALE GENOMIC DNA]</scope>
    <source>
        <strain evidence="5 6">DSM 7487</strain>
    </source>
</reference>
<dbReference type="AlphaFoldDB" id="A0A7Y9J2X9"/>
<evidence type="ECO:0000256" key="2">
    <source>
        <dbReference type="ARBA" id="ARBA00022795"/>
    </source>
</evidence>
<dbReference type="RefSeq" id="WP_179755131.1">
    <property type="nucleotide sequence ID" value="NZ_BAAAGN010000013.1"/>
</dbReference>
<organism evidence="5 6">
    <name type="scientific">Kineococcus aurantiacus</name>
    <dbReference type="NCBI Taxonomy" id="37633"/>
    <lineage>
        <taxon>Bacteria</taxon>
        <taxon>Bacillati</taxon>
        <taxon>Actinomycetota</taxon>
        <taxon>Actinomycetes</taxon>
        <taxon>Kineosporiales</taxon>
        <taxon>Kineosporiaceae</taxon>
        <taxon>Kineococcus</taxon>
    </lineage>
</organism>
<evidence type="ECO:0000256" key="1">
    <source>
        <dbReference type="ARBA" id="ARBA00010577"/>
    </source>
</evidence>
<keyword evidence="5" id="KW-0969">Cilium</keyword>
<name>A0A7Y9J2X9_9ACTN</name>
<accession>A0A7Y9J2X9</accession>
<dbReference type="EMBL" id="JACCBB010000001">
    <property type="protein sequence ID" value="NYD24620.1"/>
    <property type="molecule type" value="Genomic_DNA"/>
</dbReference>
<keyword evidence="2 3" id="KW-1005">Bacterial flagellum biogenesis</keyword>